<comment type="caution">
    <text evidence="2">The sequence shown here is derived from an EMBL/GenBank/DDBJ whole genome shotgun (WGS) entry which is preliminary data.</text>
</comment>
<evidence type="ECO:0000256" key="1">
    <source>
        <dbReference type="SAM" id="MobiDB-lite"/>
    </source>
</evidence>
<reference evidence="2 3" key="1">
    <citation type="journal article" date="2019" name="Commun. Biol.">
        <title>The bagworm genome reveals a unique fibroin gene that provides high tensile strength.</title>
        <authorList>
            <person name="Kono N."/>
            <person name="Nakamura H."/>
            <person name="Ohtoshi R."/>
            <person name="Tomita M."/>
            <person name="Numata K."/>
            <person name="Arakawa K."/>
        </authorList>
    </citation>
    <scope>NUCLEOTIDE SEQUENCE [LARGE SCALE GENOMIC DNA]</scope>
</reference>
<proteinExistence type="predicted"/>
<dbReference type="EMBL" id="BGZK01000122">
    <property type="protein sequence ID" value="GBP20790.1"/>
    <property type="molecule type" value="Genomic_DNA"/>
</dbReference>
<dbReference type="Proteomes" id="UP000299102">
    <property type="component" value="Unassembled WGS sequence"/>
</dbReference>
<organism evidence="2 3">
    <name type="scientific">Eumeta variegata</name>
    <name type="common">Bagworm moth</name>
    <name type="synonym">Eumeta japonica</name>
    <dbReference type="NCBI Taxonomy" id="151549"/>
    <lineage>
        <taxon>Eukaryota</taxon>
        <taxon>Metazoa</taxon>
        <taxon>Ecdysozoa</taxon>
        <taxon>Arthropoda</taxon>
        <taxon>Hexapoda</taxon>
        <taxon>Insecta</taxon>
        <taxon>Pterygota</taxon>
        <taxon>Neoptera</taxon>
        <taxon>Endopterygota</taxon>
        <taxon>Lepidoptera</taxon>
        <taxon>Glossata</taxon>
        <taxon>Ditrysia</taxon>
        <taxon>Tineoidea</taxon>
        <taxon>Psychidae</taxon>
        <taxon>Oiketicinae</taxon>
        <taxon>Eumeta</taxon>
    </lineage>
</organism>
<feature type="region of interest" description="Disordered" evidence="1">
    <location>
        <begin position="31"/>
        <end position="65"/>
    </location>
</feature>
<protein>
    <submittedName>
        <fullName evidence="2">Uncharacterized protein</fullName>
    </submittedName>
</protein>
<evidence type="ECO:0000313" key="3">
    <source>
        <dbReference type="Proteomes" id="UP000299102"/>
    </source>
</evidence>
<feature type="compositionally biased region" description="Basic residues" evidence="1">
    <location>
        <begin position="34"/>
        <end position="47"/>
    </location>
</feature>
<dbReference type="AlphaFoldDB" id="A0A4C1U3F1"/>
<name>A0A4C1U3F1_EUMVA</name>
<sequence>MQVLSNITNFDIQYNARNFAAVKIARNTSQWRKIGTRRRRRKDRRTSKTAGNPGAAPRSGFGAHALDHSANHTNNFINLCCPVNDLPGLRCERSIYLSIWYLTATWRNKSALRLNYVAVPEGGRPRDPSRPPDSKLTGISESAGSFHDALKKGLTPTQPPLSAISVAFVCVLPRPHSVPGFAFDSKLCTLSMSLGGPLPASSPMRLRPNAQNVSSYFNITRDKRFGDRFDSYQYRTYKRKT</sequence>
<evidence type="ECO:0000313" key="2">
    <source>
        <dbReference type="EMBL" id="GBP20790.1"/>
    </source>
</evidence>
<keyword evidence="3" id="KW-1185">Reference proteome</keyword>
<gene>
    <name evidence="2" type="ORF">EVAR_14516_1</name>
</gene>
<accession>A0A4C1U3F1</accession>